<accession>A0A919UQQ6</accession>
<feature type="domain" description="VapC45 PIN like" evidence="1">
    <location>
        <begin position="9"/>
        <end position="91"/>
    </location>
</feature>
<evidence type="ECO:0000313" key="2">
    <source>
        <dbReference type="EMBL" id="GIH27137.1"/>
    </source>
</evidence>
<sequence>MSPPEQPRKFFIDRSLGRVAVPRLLREAGWDLITLAEHYGIPHDETVEDIRWIEDSAKLGWAVLMKDKRIRYRQAEIDAVIEHQARCFVITRGDLTSAAYAERFVTNQVSIFAIADTSGPFIYAVHADRLERLYPPRL</sequence>
<dbReference type="Proteomes" id="UP000640052">
    <property type="component" value="Unassembled WGS sequence"/>
</dbReference>
<protein>
    <submittedName>
        <fullName evidence="2">Ribonuclease VapC45</fullName>
    </submittedName>
</protein>
<dbReference type="RefSeq" id="WP_204043802.1">
    <property type="nucleotide sequence ID" value="NZ_BOOA01000050.1"/>
</dbReference>
<organism evidence="2 3">
    <name type="scientific">Acrocarpospora phusangensis</name>
    <dbReference type="NCBI Taxonomy" id="1070424"/>
    <lineage>
        <taxon>Bacteria</taxon>
        <taxon>Bacillati</taxon>
        <taxon>Actinomycetota</taxon>
        <taxon>Actinomycetes</taxon>
        <taxon>Streptosporangiales</taxon>
        <taxon>Streptosporangiaceae</taxon>
        <taxon>Acrocarpospora</taxon>
    </lineage>
</organism>
<gene>
    <name evidence="2" type="primary">vapC45</name>
    <name evidence="2" type="ORF">Aph01nite_54470</name>
</gene>
<proteinExistence type="predicted"/>
<dbReference type="AlphaFoldDB" id="A0A919UQQ6"/>
<evidence type="ECO:0000313" key="3">
    <source>
        <dbReference type="Proteomes" id="UP000640052"/>
    </source>
</evidence>
<dbReference type="InterPro" id="IPR041375">
    <property type="entry name" value="VapC45_PIN-like"/>
</dbReference>
<keyword evidence="3" id="KW-1185">Reference proteome</keyword>
<name>A0A919UQQ6_9ACTN</name>
<dbReference type="EMBL" id="BOOA01000050">
    <property type="protein sequence ID" value="GIH27137.1"/>
    <property type="molecule type" value="Genomic_DNA"/>
</dbReference>
<reference evidence="2" key="1">
    <citation type="submission" date="2021-01" db="EMBL/GenBank/DDBJ databases">
        <title>Whole genome shotgun sequence of Acrocarpospora phusangensis NBRC 108782.</title>
        <authorList>
            <person name="Komaki H."/>
            <person name="Tamura T."/>
        </authorList>
    </citation>
    <scope>NUCLEOTIDE SEQUENCE</scope>
    <source>
        <strain evidence="2">NBRC 108782</strain>
    </source>
</reference>
<evidence type="ECO:0000259" key="1">
    <source>
        <dbReference type="Pfam" id="PF18478"/>
    </source>
</evidence>
<comment type="caution">
    <text evidence="2">The sequence shown here is derived from an EMBL/GenBank/DDBJ whole genome shotgun (WGS) entry which is preliminary data.</text>
</comment>
<dbReference type="Pfam" id="PF18478">
    <property type="entry name" value="PIN_10"/>
    <property type="match status" value="1"/>
</dbReference>